<feature type="domain" description="N-acetyltransferase" evidence="1">
    <location>
        <begin position="11"/>
        <end position="157"/>
    </location>
</feature>
<dbReference type="EMBL" id="WKKF01000002">
    <property type="protein sequence ID" value="MRX54477.1"/>
    <property type="molecule type" value="Genomic_DNA"/>
</dbReference>
<dbReference type="InterPro" id="IPR000182">
    <property type="entry name" value="GNAT_dom"/>
</dbReference>
<dbReference type="AlphaFoldDB" id="A0A6I2MAW6"/>
<gene>
    <name evidence="2" type="ORF">GJU41_10885</name>
</gene>
<evidence type="ECO:0000259" key="1">
    <source>
        <dbReference type="PROSITE" id="PS51186"/>
    </source>
</evidence>
<dbReference type="Pfam" id="PF00583">
    <property type="entry name" value="Acetyltransf_1"/>
    <property type="match status" value="1"/>
</dbReference>
<sequence length="157" mass="18380">MKLLVHQSEGYCMFEIKQIEAEHTYALRQKVLMPDHSIDECGYTRDKKEETLHIGAFKEETLIGTASFFKETHEKMKQKNVYRLRGLAIDPEHRNQLRGQTLLLFAENKLTQLDAAMLWCTTSVKNVEYYQHLGFKETDHRFHLPSKGLNVLMVKPL</sequence>
<dbReference type="InterPro" id="IPR016181">
    <property type="entry name" value="Acyl_CoA_acyltransferase"/>
</dbReference>
<evidence type="ECO:0000313" key="3">
    <source>
        <dbReference type="Proteomes" id="UP000441585"/>
    </source>
</evidence>
<dbReference type="SUPFAM" id="SSF55729">
    <property type="entry name" value="Acyl-CoA N-acyltransferases (Nat)"/>
    <property type="match status" value="1"/>
</dbReference>
<proteinExistence type="predicted"/>
<reference evidence="2 3" key="1">
    <citation type="submission" date="2019-11" db="EMBL/GenBank/DDBJ databases">
        <title>Bacillus idriensis genome.</title>
        <authorList>
            <person name="Konopka E.N."/>
            <person name="Newman J.D."/>
        </authorList>
    </citation>
    <scope>NUCLEOTIDE SEQUENCE [LARGE SCALE GENOMIC DNA]</scope>
    <source>
        <strain evidence="2 3">DSM 19097</strain>
    </source>
</reference>
<evidence type="ECO:0000313" key="2">
    <source>
        <dbReference type="EMBL" id="MRX54477.1"/>
    </source>
</evidence>
<keyword evidence="2" id="KW-0808">Transferase</keyword>
<comment type="caution">
    <text evidence="2">The sequence shown here is derived from an EMBL/GenBank/DDBJ whole genome shotgun (WGS) entry which is preliminary data.</text>
</comment>
<dbReference type="Proteomes" id="UP000441585">
    <property type="component" value="Unassembled WGS sequence"/>
</dbReference>
<dbReference type="Gene3D" id="3.40.630.30">
    <property type="match status" value="1"/>
</dbReference>
<organism evidence="2 3">
    <name type="scientific">Metabacillus idriensis</name>
    <dbReference type="NCBI Taxonomy" id="324768"/>
    <lineage>
        <taxon>Bacteria</taxon>
        <taxon>Bacillati</taxon>
        <taxon>Bacillota</taxon>
        <taxon>Bacilli</taxon>
        <taxon>Bacillales</taxon>
        <taxon>Bacillaceae</taxon>
        <taxon>Metabacillus</taxon>
    </lineage>
</organism>
<dbReference type="PROSITE" id="PS51186">
    <property type="entry name" value="GNAT"/>
    <property type="match status" value="1"/>
</dbReference>
<protein>
    <submittedName>
        <fullName evidence="2">GNAT family N-acetyltransferase</fullName>
    </submittedName>
</protein>
<dbReference type="CDD" id="cd04301">
    <property type="entry name" value="NAT_SF"/>
    <property type="match status" value="1"/>
</dbReference>
<name>A0A6I2MAW6_9BACI</name>
<accession>A0A6I2MAW6</accession>
<dbReference type="GO" id="GO:0016747">
    <property type="term" value="F:acyltransferase activity, transferring groups other than amino-acyl groups"/>
    <property type="evidence" value="ECO:0007669"/>
    <property type="project" value="InterPro"/>
</dbReference>
<keyword evidence="3" id="KW-1185">Reference proteome</keyword>